<dbReference type="Gene3D" id="3.40.50.12610">
    <property type="match status" value="1"/>
</dbReference>
<keyword evidence="1" id="KW-0472">Membrane</keyword>
<dbReference type="GO" id="GO:0016740">
    <property type="term" value="F:transferase activity"/>
    <property type="evidence" value="ECO:0007669"/>
    <property type="project" value="UniProtKB-KW"/>
</dbReference>
<keyword evidence="2" id="KW-0808">Transferase</keyword>
<name>T1CUC9_9ZZZZ</name>
<comment type="caution">
    <text evidence="2">The sequence shown here is derived from an EMBL/GenBank/DDBJ whole genome shotgun (WGS) entry which is preliminary data.</text>
</comment>
<reference evidence="2" key="2">
    <citation type="journal article" date="2014" name="ISME J.">
        <title>Microbial stratification in low pH oxic and suboxic macroscopic growths along an acid mine drainage.</title>
        <authorList>
            <person name="Mendez-Garcia C."/>
            <person name="Mesa V."/>
            <person name="Sprenger R.R."/>
            <person name="Richter M."/>
            <person name="Diez M.S."/>
            <person name="Solano J."/>
            <person name="Bargiela R."/>
            <person name="Golyshina O.V."/>
            <person name="Manteca A."/>
            <person name="Ramos J.L."/>
            <person name="Gallego J.R."/>
            <person name="Llorente I."/>
            <person name="Martins Dos Santos V.A."/>
            <person name="Jensen O.N."/>
            <person name="Pelaez A.I."/>
            <person name="Sanchez J."/>
            <person name="Ferrer M."/>
        </authorList>
    </citation>
    <scope>NUCLEOTIDE SEQUENCE</scope>
</reference>
<sequence length="281" mass="30324">EAIRQALDVAGYPELRRSVASLSDRRSQFTAFRRSFKARHVLIMILVVGLLLPNIWISIDAGIPGNTKSAAGTQVADSLPSWLQPTSGPASSVYFGAAGTTLDTPDQYDSAGYNWLAQQDTALPAALRPAFVSWWDYGFQAIDQGQHPSVADNFQNGIDPAGQFLLAQNESLAIGVLATTLLIAEQQKSGLAYLPTDLNAILRSDGLNVSRLHTLLANASADYTLVVAHPATYLPVDPSTLTDLNAEYLATSYFLADSLPLSGVAQVYNDVQSYTGWTIRY</sequence>
<dbReference type="EMBL" id="AUZY01002023">
    <property type="protein sequence ID" value="EQD73285.1"/>
    <property type="molecule type" value="Genomic_DNA"/>
</dbReference>
<keyword evidence="1" id="KW-1133">Transmembrane helix</keyword>
<accession>T1CUC9</accession>
<proteinExistence type="predicted"/>
<protein>
    <submittedName>
        <fullName evidence="2">Oligosaccharyl transferase STT3 subunit family</fullName>
    </submittedName>
</protein>
<evidence type="ECO:0000313" key="2">
    <source>
        <dbReference type="EMBL" id="EQD73285.1"/>
    </source>
</evidence>
<feature type="non-terminal residue" evidence="2">
    <location>
        <position position="1"/>
    </location>
</feature>
<feature type="non-terminal residue" evidence="2">
    <location>
        <position position="281"/>
    </location>
</feature>
<gene>
    <name evidence="2" type="ORF">B1B_03299</name>
</gene>
<dbReference type="AlphaFoldDB" id="T1CUC9"/>
<evidence type="ECO:0000256" key="1">
    <source>
        <dbReference type="SAM" id="Phobius"/>
    </source>
</evidence>
<reference evidence="2" key="1">
    <citation type="submission" date="2013-08" db="EMBL/GenBank/DDBJ databases">
        <authorList>
            <person name="Mendez C."/>
            <person name="Richter M."/>
            <person name="Ferrer M."/>
            <person name="Sanchez J."/>
        </authorList>
    </citation>
    <scope>NUCLEOTIDE SEQUENCE</scope>
</reference>
<organism evidence="2">
    <name type="scientific">mine drainage metagenome</name>
    <dbReference type="NCBI Taxonomy" id="410659"/>
    <lineage>
        <taxon>unclassified sequences</taxon>
        <taxon>metagenomes</taxon>
        <taxon>ecological metagenomes</taxon>
    </lineage>
</organism>
<feature type="transmembrane region" description="Helical" evidence="1">
    <location>
        <begin position="41"/>
        <end position="59"/>
    </location>
</feature>
<keyword evidence="1" id="KW-0812">Transmembrane</keyword>